<proteinExistence type="predicted"/>
<dbReference type="Proteomes" id="UP001321486">
    <property type="component" value="Plasmid pNBRC108728a"/>
</dbReference>
<dbReference type="EMBL" id="AP027733">
    <property type="protein sequence ID" value="BDZ52914.1"/>
    <property type="molecule type" value="Genomic_DNA"/>
</dbReference>
<keyword evidence="1" id="KW-0614">Plasmid</keyword>
<dbReference type="EMBL" id="AP027733">
    <property type="protein sequence ID" value="BDZ52347.1"/>
    <property type="molecule type" value="Genomic_DNA"/>
</dbReference>
<evidence type="ECO:0000313" key="2">
    <source>
        <dbReference type="EMBL" id="BDZ52914.1"/>
    </source>
</evidence>
<organism evidence="1 3">
    <name type="scientific">Frondihabitans sucicola</name>
    <dbReference type="NCBI Taxonomy" id="1268041"/>
    <lineage>
        <taxon>Bacteria</taxon>
        <taxon>Bacillati</taxon>
        <taxon>Actinomycetota</taxon>
        <taxon>Actinomycetes</taxon>
        <taxon>Micrococcales</taxon>
        <taxon>Microbacteriaceae</taxon>
        <taxon>Frondihabitans</taxon>
    </lineage>
</organism>
<reference evidence="1" key="3">
    <citation type="submission" date="2023-02" db="EMBL/GenBank/DDBJ databases">
        <authorList>
            <person name="Sun Q."/>
            <person name="Mori K."/>
        </authorList>
    </citation>
    <scope>NUCLEOTIDE SEQUENCE</scope>
    <source>
        <strain evidence="1">NBRC 108728</strain>
        <plasmid evidence="1">pNBRC108728a</plasmid>
    </source>
</reference>
<keyword evidence="3" id="KW-1185">Reference proteome</keyword>
<protein>
    <submittedName>
        <fullName evidence="1">Uncharacterized protein</fullName>
    </submittedName>
</protein>
<sequence>MERFSRKQLTDLHEYYVADALAPDVYERLLTWGSFVRPRYVVHFERGDYKTVAMSTNSLEQAERRQAQLLGENEDATTTIIDTTLVDA</sequence>
<reference evidence="3" key="2">
    <citation type="journal article" date="2019" name="Int. J. Syst. Evol. Microbiol.">
        <title>The Global Catalogue of Microorganisms (GCM) 10K type strain sequencing project: providing services to taxonomists for standard genome sequencing and annotation.</title>
        <authorList>
            <consortium name="The Broad Institute Genomics Platform"/>
            <consortium name="The Broad Institute Genome Sequencing Center for Infectious Disease"/>
            <person name="Wu L."/>
            <person name="Ma J."/>
        </authorList>
    </citation>
    <scope>NUCLEOTIDE SEQUENCE [LARGE SCALE GENOMIC DNA]</scope>
    <source>
        <strain evidence="3">NBRC 108728</strain>
    </source>
</reference>
<evidence type="ECO:0000313" key="3">
    <source>
        <dbReference type="Proteomes" id="UP001321486"/>
    </source>
</evidence>
<reference evidence="1" key="1">
    <citation type="journal article" date="2014" name="Int. J. Syst. Evol. Microbiol.">
        <title>Complete genome of a new Firmicutes species belonging to the dominant human colonic microbiota ('Ruminococcus bicirculans') reveals two chromosomes and a selective capacity to utilize plant glucans.</title>
        <authorList>
            <consortium name="NISC Comparative Sequencing Program"/>
            <person name="Wegmann U."/>
            <person name="Louis P."/>
            <person name="Goesmann A."/>
            <person name="Henrissat B."/>
            <person name="Duncan S.H."/>
            <person name="Flint H.J."/>
        </authorList>
    </citation>
    <scope>NUCLEOTIDE SEQUENCE</scope>
    <source>
        <strain evidence="1">NBRC 108728</strain>
    </source>
</reference>
<name>A0ABM8GV45_9MICO</name>
<accession>A0ABM8GV45</accession>
<gene>
    <name evidence="1" type="ORF">GCM10025867_45880</name>
    <name evidence="2" type="ORF">GCM10025867_51550</name>
</gene>
<evidence type="ECO:0000313" key="1">
    <source>
        <dbReference type="EMBL" id="BDZ52347.1"/>
    </source>
</evidence>
<geneLocation type="plasmid" evidence="1 3">
    <name>pNBRC108728a</name>
</geneLocation>